<reference evidence="3 4" key="1">
    <citation type="submission" date="2023-06" db="EMBL/GenBank/DDBJ databases">
        <title>Black Yeasts Isolated from many extreme environments.</title>
        <authorList>
            <person name="Coleine C."/>
            <person name="Stajich J.E."/>
            <person name="Selbmann L."/>
        </authorList>
    </citation>
    <scope>NUCLEOTIDE SEQUENCE [LARGE SCALE GENOMIC DNA]</scope>
    <source>
        <strain evidence="3 4">CCFEE 5887</strain>
    </source>
</reference>
<dbReference type="AlphaFoldDB" id="A0AAV9QK81"/>
<dbReference type="PANTHER" id="PTHR36156">
    <property type="entry name" value="SLR2101 PROTEIN"/>
    <property type="match status" value="1"/>
</dbReference>
<evidence type="ECO:0000259" key="2">
    <source>
        <dbReference type="Pfam" id="PF07883"/>
    </source>
</evidence>
<name>A0AAV9QK81_9PEZI</name>
<feature type="domain" description="Cupin type-2" evidence="2">
    <location>
        <begin position="102"/>
        <end position="168"/>
    </location>
</feature>
<accession>A0AAV9QK81</accession>
<dbReference type="InterPro" id="IPR047142">
    <property type="entry name" value="OryJ/VirC-like"/>
</dbReference>
<proteinExistence type="predicted"/>
<sequence>MSSKDGDPVSAHTASASTPLRDPTTYITGHNTEDATAVYHSVNAADWQAVRDTNYFNVSFTTSSMPVSMDNDVDIKQHEQVMASGGRNLGLVRPNGTVCRTVDFAPNGEALMHRTKSLDYGIVIEGQIELHLDSGEVRTLKRGDIAVQRATMHAWKNASATEWARMVFVLQDSQPLKVGDRVLGEDLGHARGAIPDSGNE</sequence>
<dbReference type="Gene3D" id="2.60.120.10">
    <property type="entry name" value="Jelly Rolls"/>
    <property type="match status" value="1"/>
</dbReference>
<dbReference type="Proteomes" id="UP001345827">
    <property type="component" value="Unassembled WGS sequence"/>
</dbReference>
<dbReference type="EMBL" id="JAXLQG010000001">
    <property type="protein sequence ID" value="KAK5545253.1"/>
    <property type="molecule type" value="Genomic_DNA"/>
</dbReference>
<evidence type="ECO:0000256" key="1">
    <source>
        <dbReference type="SAM" id="MobiDB-lite"/>
    </source>
</evidence>
<comment type="caution">
    <text evidence="3">The sequence shown here is derived from an EMBL/GenBank/DDBJ whole genome shotgun (WGS) entry which is preliminary data.</text>
</comment>
<organism evidence="3 4">
    <name type="scientific">Vermiconidia calcicola</name>
    <dbReference type="NCBI Taxonomy" id="1690605"/>
    <lineage>
        <taxon>Eukaryota</taxon>
        <taxon>Fungi</taxon>
        <taxon>Dikarya</taxon>
        <taxon>Ascomycota</taxon>
        <taxon>Pezizomycotina</taxon>
        <taxon>Dothideomycetes</taxon>
        <taxon>Dothideomycetidae</taxon>
        <taxon>Mycosphaerellales</taxon>
        <taxon>Extremaceae</taxon>
        <taxon>Vermiconidia</taxon>
    </lineage>
</organism>
<evidence type="ECO:0000313" key="4">
    <source>
        <dbReference type="Proteomes" id="UP001345827"/>
    </source>
</evidence>
<dbReference type="InterPro" id="IPR013096">
    <property type="entry name" value="Cupin_2"/>
</dbReference>
<dbReference type="PANTHER" id="PTHR36156:SF2">
    <property type="entry name" value="CUPIN TYPE-2 DOMAIN-CONTAINING PROTEIN"/>
    <property type="match status" value="1"/>
</dbReference>
<dbReference type="InterPro" id="IPR011051">
    <property type="entry name" value="RmlC_Cupin_sf"/>
</dbReference>
<dbReference type="Pfam" id="PF07883">
    <property type="entry name" value="Cupin_2"/>
    <property type="match status" value="1"/>
</dbReference>
<gene>
    <name evidence="3" type="ORF">LTR25_000260</name>
</gene>
<keyword evidence="4" id="KW-1185">Reference proteome</keyword>
<dbReference type="CDD" id="cd02231">
    <property type="entry name" value="cupin_BLL6423-like"/>
    <property type="match status" value="1"/>
</dbReference>
<feature type="region of interest" description="Disordered" evidence="1">
    <location>
        <begin position="1"/>
        <end position="28"/>
    </location>
</feature>
<evidence type="ECO:0000313" key="3">
    <source>
        <dbReference type="EMBL" id="KAK5545253.1"/>
    </source>
</evidence>
<protein>
    <recommendedName>
        <fullName evidence="2">Cupin type-2 domain-containing protein</fullName>
    </recommendedName>
</protein>
<dbReference type="SUPFAM" id="SSF51182">
    <property type="entry name" value="RmlC-like cupins"/>
    <property type="match status" value="1"/>
</dbReference>
<dbReference type="InterPro" id="IPR014710">
    <property type="entry name" value="RmlC-like_jellyroll"/>
</dbReference>